<comment type="caution">
    <text evidence="10">The sequence shown here is derived from an EMBL/GenBank/DDBJ whole genome shotgun (WGS) entry which is preliminary data.</text>
</comment>
<dbReference type="EMBL" id="DROK01000153">
    <property type="protein sequence ID" value="HHI97244.1"/>
    <property type="molecule type" value="Genomic_DNA"/>
</dbReference>
<protein>
    <recommendedName>
        <fullName evidence="8">Iron-sulfur cluster carrier protein</fullName>
    </recommendedName>
</protein>
<dbReference type="HAMAP" id="MF_02040">
    <property type="entry name" value="Mrp_NBP35"/>
    <property type="match status" value="1"/>
</dbReference>
<dbReference type="SUPFAM" id="SSF117916">
    <property type="entry name" value="Fe-S cluster assembly (FSCA) domain-like"/>
    <property type="match status" value="1"/>
</dbReference>
<dbReference type="CDD" id="cd02037">
    <property type="entry name" value="Mrp_NBP35"/>
    <property type="match status" value="1"/>
</dbReference>
<evidence type="ECO:0000256" key="1">
    <source>
        <dbReference type="ARBA" id="ARBA00007352"/>
    </source>
</evidence>
<comment type="similarity">
    <text evidence="2">In the C-terminal section; belongs to the Mrp/NBP35 ATP-binding proteins family.</text>
</comment>
<accession>A0A7V5U2K3</accession>
<evidence type="ECO:0000256" key="8">
    <source>
        <dbReference type="HAMAP-Rule" id="MF_02040"/>
    </source>
</evidence>
<dbReference type="GO" id="GO:0016226">
    <property type="term" value="P:iron-sulfur cluster assembly"/>
    <property type="evidence" value="ECO:0007669"/>
    <property type="project" value="InterPro"/>
</dbReference>
<keyword evidence="6 8" id="KW-0408">Iron</keyword>
<comment type="similarity">
    <text evidence="8">Belongs to the Mrp/NBP35 ATP-binding proteins family.</text>
</comment>
<feature type="domain" description="MIP18 family-like" evidence="9">
    <location>
        <begin position="4"/>
        <end position="75"/>
    </location>
</feature>
<keyword evidence="3 8" id="KW-0479">Metal-binding</keyword>
<proteinExistence type="inferred from homology"/>
<name>A0A7V5U2K3_9BACT</name>
<dbReference type="GO" id="GO:0051539">
    <property type="term" value="F:4 iron, 4 sulfur cluster binding"/>
    <property type="evidence" value="ECO:0007669"/>
    <property type="project" value="TreeGrafter"/>
</dbReference>
<evidence type="ECO:0000256" key="4">
    <source>
        <dbReference type="ARBA" id="ARBA00022741"/>
    </source>
</evidence>
<dbReference type="InterPro" id="IPR034904">
    <property type="entry name" value="FSCA_dom_sf"/>
</dbReference>
<evidence type="ECO:0000256" key="5">
    <source>
        <dbReference type="ARBA" id="ARBA00022840"/>
    </source>
</evidence>
<dbReference type="InterPro" id="IPR044304">
    <property type="entry name" value="NUBPL-like"/>
</dbReference>
<dbReference type="GO" id="GO:0140663">
    <property type="term" value="F:ATP-dependent FeS chaperone activity"/>
    <property type="evidence" value="ECO:0007669"/>
    <property type="project" value="InterPro"/>
</dbReference>
<dbReference type="SUPFAM" id="SSF52540">
    <property type="entry name" value="P-loop containing nucleoside triphosphate hydrolases"/>
    <property type="match status" value="1"/>
</dbReference>
<dbReference type="GO" id="GO:0046872">
    <property type="term" value="F:metal ion binding"/>
    <property type="evidence" value="ECO:0007669"/>
    <property type="project" value="UniProtKB-KW"/>
</dbReference>
<keyword evidence="5 8" id="KW-0067">ATP-binding</keyword>
<feature type="binding site" evidence="8">
    <location>
        <begin position="113"/>
        <end position="120"/>
    </location>
    <ligand>
        <name>ATP</name>
        <dbReference type="ChEBI" id="CHEBI:30616"/>
    </ligand>
</feature>
<dbReference type="InterPro" id="IPR000808">
    <property type="entry name" value="Mrp-like_CS"/>
</dbReference>
<dbReference type="Proteomes" id="UP000886101">
    <property type="component" value="Unassembled WGS sequence"/>
</dbReference>
<dbReference type="Gene3D" id="3.30.300.130">
    <property type="entry name" value="Fe-S cluster assembly (FSCA)"/>
    <property type="match status" value="1"/>
</dbReference>
<gene>
    <name evidence="10" type="ORF">ENJ96_05265</name>
</gene>
<evidence type="ECO:0000259" key="9">
    <source>
        <dbReference type="Pfam" id="PF01883"/>
    </source>
</evidence>
<evidence type="ECO:0000313" key="10">
    <source>
        <dbReference type="EMBL" id="HHI97244.1"/>
    </source>
</evidence>
<comment type="subunit">
    <text evidence="8">Homodimer.</text>
</comment>
<organism evidence="10">
    <name type="scientific">Thermodesulfatator atlanticus</name>
    <dbReference type="NCBI Taxonomy" id="501497"/>
    <lineage>
        <taxon>Bacteria</taxon>
        <taxon>Pseudomonadati</taxon>
        <taxon>Thermodesulfobacteriota</taxon>
        <taxon>Thermodesulfobacteria</taxon>
        <taxon>Thermodesulfobacteriales</taxon>
        <taxon>Thermodesulfatatoraceae</taxon>
        <taxon>Thermodesulfatator</taxon>
    </lineage>
</organism>
<dbReference type="Gene3D" id="3.40.50.300">
    <property type="entry name" value="P-loop containing nucleotide triphosphate hydrolases"/>
    <property type="match status" value="1"/>
</dbReference>
<dbReference type="InterPro" id="IPR019591">
    <property type="entry name" value="Mrp/NBP35_ATP-bd"/>
</dbReference>
<evidence type="ECO:0000256" key="2">
    <source>
        <dbReference type="ARBA" id="ARBA00008205"/>
    </source>
</evidence>
<evidence type="ECO:0000256" key="7">
    <source>
        <dbReference type="ARBA" id="ARBA00023014"/>
    </source>
</evidence>
<dbReference type="PANTHER" id="PTHR42961">
    <property type="entry name" value="IRON-SULFUR PROTEIN NUBPL"/>
    <property type="match status" value="1"/>
</dbReference>
<keyword evidence="7 8" id="KW-0411">Iron-sulfur</keyword>
<evidence type="ECO:0000256" key="6">
    <source>
        <dbReference type="ARBA" id="ARBA00023004"/>
    </source>
</evidence>
<dbReference type="PROSITE" id="PS01215">
    <property type="entry name" value="MRP"/>
    <property type="match status" value="1"/>
</dbReference>
<dbReference type="Pfam" id="PF01883">
    <property type="entry name" value="FeS_assembly_P"/>
    <property type="match status" value="1"/>
</dbReference>
<dbReference type="InterPro" id="IPR033756">
    <property type="entry name" value="YlxH/NBP35"/>
</dbReference>
<keyword evidence="8" id="KW-0378">Hydrolase</keyword>
<dbReference type="InterPro" id="IPR002744">
    <property type="entry name" value="MIP18-like"/>
</dbReference>
<sequence length="366" mass="39737">MPTEKEVLEALKHVKDPELNRSLVDLGMIRKVEIKDDKVKVTVALTIAGCPMKRRIAEDVKAAVAKVPGVKEVEVELTTMTPEEREKIFGKKKEVGEKKALKDVRHIIAVASGKGGVGKTTVAVNLAVALSKKGYKVGILDADIYGPNVHLLMGLEGERPFSRDQRLVPPERWGIKVMSFGFLAPEGQPIIWRGPLVHRALSELAEVIDWGVLDFLIIDLPPGTGDAPLTVAQVFPLRGVVVVTTPQKISVADVARSIHMFQELGTRIMGIIENMSYFKTVGPDGQEQIVPVFGEGGGEKLARDLRVPFLGKIPLDPNLSKSGEIGKPAALDPESEIGKVFAEIADKIVEKALEFEKLGSCGLKKA</sequence>
<comment type="function">
    <text evidence="8">Binds and transfers iron-sulfur (Fe-S) clusters to target apoproteins. Can hydrolyze ATP.</text>
</comment>
<dbReference type="PANTHER" id="PTHR42961:SF2">
    <property type="entry name" value="IRON-SULFUR PROTEIN NUBPL"/>
    <property type="match status" value="1"/>
</dbReference>
<dbReference type="GO" id="GO:0016887">
    <property type="term" value="F:ATP hydrolysis activity"/>
    <property type="evidence" value="ECO:0007669"/>
    <property type="project" value="UniProtKB-UniRule"/>
</dbReference>
<dbReference type="AlphaFoldDB" id="A0A7V5U2K3"/>
<reference evidence="10" key="1">
    <citation type="journal article" date="2020" name="mSystems">
        <title>Genome- and Community-Level Interaction Insights into Carbon Utilization and Element Cycling Functions of Hydrothermarchaeota in Hydrothermal Sediment.</title>
        <authorList>
            <person name="Zhou Z."/>
            <person name="Liu Y."/>
            <person name="Xu W."/>
            <person name="Pan J."/>
            <person name="Luo Z.H."/>
            <person name="Li M."/>
        </authorList>
    </citation>
    <scope>NUCLEOTIDE SEQUENCE [LARGE SCALE GENOMIC DNA]</scope>
    <source>
        <strain evidence="10">HyVt-533</strain>
    </source>
</reference>
<evidence type="ECO:0000256" key="3">
    <source>
        <dbReference type="ARBA" id="ARBA00022723"/>
    </source>
</evidence>
<dbReference type="FunFam" id="3.40.50.300:FF:001119">
    <property type="entry name" value="Iron-sulfur cluster carrier protein"/>
    <property type="match status" value="1"/>
</dbReference>
<dbReference type="InterPro" id="IPR027417">
    <property type="entry name" value="P-loop_NTPase"/>
</dbReference>
<dbReference type="GO" id="GO:0005524">
    <property type="term" value="F:ATP binding"/>
    <property type="evidence" value="ECO:0007669"/>
    <property type="project" value="UniProtKB-UniRule"/>
</dbReference>
<keyword evidence="4 8" id="KW-0547">Nucleotide-binding</keyword>
<comment type="similarity">
    <text evidence="1">In the N-terminal section; belongs to the MIP18 family.</text>
</comment>
<dbReference type="Pfam" id="PF10609">
    <property type="entry name" value="ParA"/>
    <property type="match status" value="1"/>
</dbReference>